<reference evidence="1 2" key="2">
    <citation type="journal article" date="2024" name="G3 (Bethesda)">
        <title>The genome of the cryopelagic Antarctic bald notothen, Trematomus borchgrevinki.</title>
        <authorList>
            <person name="Rayamajhi N."/>
            <person name="Rivera-Colon A.G."/>
            <person name="Minhas B.F."/>
            <person name="Cheng C.C."/>
            <person name="Catchen J.M."/>
        </authorList>
    </citation>
    <scope>NUCLEOTIDE SEQUENCE [LARGE SCALE GENOMIC DNA]</scope>
    <source>
        <strain evidence="1">AGRC-2024</strain>
    </source>
</reference>
<accession>A0ABD2HC46</accession>
<proteinExistence type="predicted"/>
<keyword evidence="2" id="KW-1185">Reference proteome</keyword>
<sequence length="94" mass="10758">MEAHKRNIFHDREAVFNGFLEPIPPTTAVVEENGQPQFCEQICQLPVPTPRSICKCSDDVSYFLEAYFCGHHQRMIQCLLASEILSILLCRMDS</sequence>
<dbReference type="AlphaFoldDB" id="A0ABD2HC46"/>
<comment type="caution">
    <text evidence="1">The sequence shown here is derived from an EMBL/GenBank/DDBJ whole genome shotgun (WGS) entry which is preliminary data.</text>
</comment>
<reference evidence="1 2" key="1">
    <citation type="journal article" date="2022" name="G3 (Bethesda)">
        <title>Evaluating Illumina-, Nanopore-, and PacBio-based genome assembly strategies with the bald notothen, Trematomus borchgrevinki.</title>
        <authorList>
            <person name="Rayamajhi N."/>
            <person name="Cheng C.C."/>
            <person name="Catchen J.M."/>
        </authorList>
    </citation>
    <scope>NUCLEOTIDE SEQUENCE [LARGE SCALE GENOMIC DNA]</scope>
    <source>
        <strain evidence="1">AGRC-2024</strain>
    </source>
</reference>
<name>A0ABD2HC46_PAGBO</name>
<dbReference type="EMBL" id="JBIYXZ010002070">
    <property type="protein sequence ID" value="KAL3063616.1"/>
    <property type="molecule type" value="Genomic_DNA"/>
</dbReference>
<organism evidence="1 2">
    <name type="scientific">Pagothenia borchgrevinki</name>
    <name type="common">Bald rockcod</name>
    <name type="synonym">Trematomus borchgrevinki</name>
    <dbReference type="NCBI Taxonomy" id="8213"/>
    <lineage>
        <taxon>Eukaryota</taxon>
        <taxon>Metazoa</taxon>
        <taxon>Chordata</taxon>
        <taxon>Craniata</taxon>
        <taxon>Vertebrata</taxon>
        <taxon>Euteleostomi</taxon>
        <taxon>Actinopterygii</taxon>
        <taxon>Neopterygii</taxon>
        <taxon>Teleostei</taxon>
        <taxon>Neoteleostei</taxon>
        <taxon>Acanthomorphata</taxon>
        <taxon>Eupercaria</taxon>
        <taxon>Perciformes</taxon>
        <taxon>Notothenioidei</taxon>
        <taxon>Nototheniidae</taxon>
        <taxon>Pagothenia</taxon>
    </lineage>
</organism>
<protein>
    <submittedName>
        <fullName evidence="1">Uncharacterized protein</fullName>
    </submittedName>
</protein>
<evidence type="ECO:0000313" key="1">
    <source>
        <dbReference type="EMBL" id="KAL3063616.1"/>
    </source>
</evidence>
<dbReference type="Proteomes" id="UP001619887">
    <property type="component" value="Unassembled WGS sequence"/>
</dbReference>
<gene>
    <name evidence="1" type="ORF">OYC64_000032</name>
</gene>
<evidence type="ECO:0000313" key="2">
    <source>
        <dbReference type="Proteomes" id="UP001619887"/>
    </source>
</evidence>